<proteinExistence type="inferred from homology"/>
<organism evidence="6 7">
    <name type="scientific">Leifsonia shinshuensis</name>
    <dbReference type="NCBI Taxonomy" id="150026"/>
    <lineage>
        <taxon>Bacteria</taxon>
        <taxon>Bacillati</taxon>
        <taxon>Actinomycetota</taxon>
        <taxon>Actinomycetes</taxon>
        <taxon>Micrococcales</taxon>
        <taxon>Microbacteriaceae</taxon>
        <taxon>Leifsonia</taxon>
    </lineage>
</organism>
<dbReference type="CDD" id="cd13585">
    <property type="entry name" value="PBP2_TMBP_like"/>
    <property type="match status" value="1"/>
</dbReference>
<dbReference type="GO" id="GO:0030313">
    <property type="term" value="C:cell envelope"/>
    <property type="evidence" value="ECO:0007669"/>
    <property type="project" value="UniProtKB-SubCell"/>
</dbReference>
<dbReference type="PROSITE" id="PS51257">
    <property type="entry name" value="PROKAR_LIPOPROTEIN"/>
    <property type="match status" value="1"/>
</dbReference>
<evidence type="ECO:0000256" key="3">
    <source>
        <dbReference type="ARBA" id="ARBA00022448"/>
    </source>
</evidence>
<keyword evidence="3" id="KW-0813">Transport</keyword>
<dbReference type="PANTHER" id="PTHR43649:SF31">
    <property type="entry name" value="SN-GLYCEROL-3-PHOSPHATE-BINDING PERIPLASMIC PROTEIN UGPB"/>
    <property type="match status" value="1"/>
</dbReference>
<dbReference type="Proteomes" id="UP000515511">
    <property type="component" value="Chromosome"/>
</dbReference>
<dbReference type="InterPro" id="IPR006059">
    <property type="entry name" value="SBP"/>
</dbReference>
<feature type="signal peptide" evidence="5">
    <location>
        <begin position="1"/>
        <end position="36"/>
    </location>
</feature>
<evidence type="ECO:0000256" key="5">
    <source>
        <dbReference type="SAM" id="SignalP"/>
    </source>
</evidence>
<comment type="subcellular location">
    <subcellularLocation>
        <location evidence="1">Cell envelope</location>
    </subcellularLocation>
</comment>
<dbReference type="AlphaFoldDB" id="A0A7G6Y9T6"/>
<dbReference type="Gene3D" id="3.40.190.10">
    <property type="entry name" value="Periplasmic binding protein-like II"/>
    <property type="match status" value="1"/>
</dbReference>
<gene>
    <name evidence="6" type="ORF">F1C12_08960</name>
</gene>
<evidence type="ECO:0000256" key="1">
    <source>
        <dbReference type="ARBA" id="ARBA00004196"/>
    </source>
</evidence>
<dbReference type="SUPFAM" id="SSF53850">
    <property type="entry name" value="Periplasmic binding protein-like II"/>
    <property type="match status" value="1"/>
</dbReference>
<protein>
    <submittedName>
        <fullName evidence="6">Sugar ABC transporter substrate-binding protein</fullName>
    </submittedName>
</protein>
<sequence>MRLPRTRTRTRTRSRRLAAAATAVATASALLLSGCAAGSPSEPKNTVSYWLWDSNQLPAYEKCAAGFEKENPGLTITITQLGWNDYWTKLTAGFIAGTQPDVFTDHISKFAQFVDLGVLQPLDELDATKGIDDSIYQPGLAGSWMGPDGHRYGTPKDWDTISVFYNKKVTTAAGVSDAQLNDLSWNPTDGGSFEKTLAHLTIDKNGVRGDQPGFDKNHVATYGLATNDAGGFDGQTQWSSFTGSTGWNYTDKNPWGTHYNYDDKRFQDTISWYFGLAKKGYLAPFTDFSASNGPEVQLGSGKAALSMNGSWMISTYAKLKGVDLGIALTPTGPTGKRASMLNGLADSITKNAANKPGAAKWVAYLASPACQNVVGQQGIVFPAAKSGTLNAIAAYKARGIDVTPFTKQVADKTTFSFPITNYAADVAALMVPAMQNVYANGAPVSTLTTTNKQIDQLFQQGG</sequence>
<accession>A0A7G6Y9T6</accession>
<keyword evidence="4 5" id="KW-0732">Signal</keyword>
<dbReference type="Pfam" id="PF01547">
    <property type="entry name" value="SBP_bac_1"/>
    <property type="match status" value="1"/>
</dbReference>
<dbReference type="RefSeq" id="WP_185278412.1">
    <property type="nucleotide sequence ID" value="NZ_CP043641.1"/>
</dbReference>
<reference evidence="7" key="1">
    <citation type="submission" date="2019-09" db="EMBL/GenBank/DDBJ databases">
        <title>Antimicrobial potential of Antarctic Bacteria.</title>
        <authorList>
            <person name="Benaud N."/>
            <person name="Edwards R.J."/>
            <person name="Ferrari B.C."/>
        </authorList>
    </citation>
    <scope>NUCLEOTIDE SEQUENCE [LARGE SCALE GENOMIC DNA]</scope>
    <source>
        <strain evidence="7">INR9</strain>
    </source>
</reference>
<evidence type="ECO:0000313" key="6">
    <source>
        <dbReference type="EMBL" id="QNE35251.1"/>
    </source>
</evidence>
<name>A0A7G6Y9T6_9MICO</name>
<feature type="chain" id="PRO_5038810285" evidence="5">
    <location>
        <begin position="37"/>
        <end position="462"/>
    </location>
</feature>
<evidence type="ECO:0000256" key="4">
    <source>
        <dbReference type="ARBA" id="ARBA00022729"/>
    </source>
</evidence>
<dbReference type="KEGG" id="lse:F1C12_08960"/>
<dbReference type="InterPro" id="IPR050490">
    <property type="entry name" value="Bact_solute-bd_prot1"/>
</dbReference>
<evidence type="ECO:0000256" key="2">
    <source>
        <dbReference type="ARBA" id="ARBA00008520"/>
    </source>
</evidence>
<evidence type="ECO:0000313" key="7">
    <source>
        <dbReference type="Proteomes" id="UP000515511"/>
    </source>
</evidence>
<dbReference type="EMBL" id="CP043641">
    <property type="protein sequence ID" value="QNE35251.1"/>
    <property type="molecule type" value="Genomic_DNA"/>
</dbReference>
<dbReference type="PANTHER" id="PTHR43649">
    <property type="entry name" value="ARABINOSE-BINDING PROTEIN-RELATED"/>
    <property type="match status" value="1"/>
</dbReference>
<comment type="similarity">
    <text evidence="2">Belongs to the bacterial solute-binding protein 1 family.</text>
</comment>